<feature type="region of interest" description="Disordered" evidence="1">
    <location>
        <begin position="520"/>
        <end position="577"/>
    </location>
</feature>
<evidence type="ECO:0000256" key="1">
    <source>
        <dbReference type="SAM" id="MobiDB-lite"/>
    </source>
</evidence>
<feature type="domain" description="VPS9" evidence="2">
    <location>
        <begin position="186"/>
        <end position="441"/>
    </location>
</feature>
<reference evidence="3 4" key="1">
    <citation type="submission" date="2019-07" db="EMBL/GenBank/DDBJ databases">
        <title>Genome assembly of two rare yeast pathogens: Diutina rugosa and Trichomonascus ciferrii.</title>
        <authorList>
            <person name="Mixao V."/>
            <person name="Saus E."/>
            <person name="Hansen A."/>
            <person name="Lass-Flor C."/>
            <person name="Gabaldon T."/>
        </authorList>
    </citation>
    <scope>NUCLEOTIDE SEQUENCE [LARGE SCALE GENOMIC DNA]</scope>
    <source>
        <strain evidence="3 4">CBS 613</strain>
    </source>
</reference>
<protein>
    <recommendedName>
        <fullName evidence="2">VPS9 domain-containing protein</fullName>
    </recommendedName>
</protein>
<evidence type="ECO:0000259" key="2">
    <source>
        <dbReference type="PROSITE" id="PS51205"/>
    </source>
</evidence>
<sequence>MTASASVPLPPGVGRYPLVDVLEAEITATAATSLHPQVHQMVQVFLKYLREPRFQAPLTMPQLSQLFASWNRDLASVVIGLYTSSNSLKKSLIAQSEYINAHPKVFDYLLAIANYSASSIKLLKRHDADALYQLRVFNFYKFYTVWAQIRQAQHVLYTSVLGDAVTPSARMKRALKEQRDDASSVQSEDDTLYAKVLRFDQRDIIHQEFFDEKIAILRQHKLPWTAFIHSETSDQHDKLDKFFSEVTDDDIAALQTQLDVMAAAKTPSTKLLAVVGLNRQLVELLRHHGFANAEINNDILLPVLIYLVVTRLEPQDLVLNFHFIKNLGYQLDPYRIELYSVPGVSSSLTTYQPQDKINKSQLHKHRLQNLFELCNMHPEVDADTPEPAVAVDSEFEFCPTTAALISFITDNYLNNGELMYYLTNLEALVMFLSNVTIDELSDKPPESTSPLMVHPISKLVEDDMMSHFAFPKGTLAEEELANGTSSPKKSPRSSPNRSRSSSLMQSITNRIGDATTRILNENGSSSRQNSNPNRESQGSNDFGPRDSPMKESFPLLTNDGDSGVLSVSSENLNQDDTSSFSMMRSFLGRLNSVSQFSLAQESSVGPPRLSPSHSRTRSSSYEPNGKRNTITKFASGMTEFMTKFNNPVHPSHDDVTEISGSEGLDSSLTTIRPQPTRARTNSSFQVMDKWLQNLATPASPMKTQENSAKPSVSELTRFRGTDFESLSIADLKAMKRYYDFMCGELAVDESAEDLGV</sequence>
<feature type="compositionally biased region" description="Polar residues" evidence="1">
    <location>
        <begin position="565"/>
        <end position="577"/>
    </location>
</feature>
<dbReference type="RefSeq" id="XP_034014259.1">
    <property type="nucleotide sequence ID" value="XM_034159206.1"/>
</dbReference>
<accession>A0A642V101</accession>
<proteinExistence type="predicted"/>
<feature type="region of interest" description="Disordered" evidence="1">
    <location>
        <begin position="598"/>
        <end position="629"/>
    </location>
</feature>
<evidence type="ECO:0000313" key="3">
    <source>
        <dbReference type="EMBL" id="KAA8906745.1"/>
    </source>
</evidence>
<dbReference type="OMA" id="QILDKWF"/>
<dbReference type="VEuPathDB" id="FungiDB:DIURU_000906"/>
<dbReference type="GeneID" id="54779559"/>
<dbReference type="OrthoDB" id="10264848at2759"/>
<feature type="region of interest" description="Disordered" evidence="1">
    <location>
        <begin position="479"/>
        <end position="504"/>
    </location>
</feature>
<dbReference type="AlphaFoldDB" id="A0A642V101"/>
<dbReference type="SUPFAM" id="SSF109993">
    <property type="entry name" value="VPS9 domain"/>
    <property type="match status" value="1"/>
</dbReference>
<dbReference type="InterPro" id="IPR003123">
    <property type="entry name" value="VPS9"/>
</dbReference>
<dbReference type="InterPro" id="IPR037191">
    <property type="entry name" value="VPS9_dom_sf"/>
</dbReference>
<feature type="compositionally biased region" description="Low complexity" evidence="1">
    <location>
        <begin position="485"/>
        <end position="502"/>
    </location>
</feature>
<name>A0A642V101_DIURU</name>
<keyword evidence="4" id="KW-1185">Reference proteome</keyword>
<gene>
    <name evidence="3" type="ORF">DIURU_000906</name>
</gene>
<comment type="caution">
    <text evidence="3">The sequence shown here is derived from an EMBL/GenBank/DDBJ whole genome shotgun (WGS) entry which is preliminary data.</text>
</comment>
<dbReference type="Pfam" id="PF02204">
    <property type="entry name" value="VPS9"/>
    <property type="match status" value="1"/>
</dbReference>
<dbReference type="Proteomes" id="UP000449547">
    <property type="component" value="Unassembled WGS sequence"/>
</dbReference>
<dbReference type="PROSITE" id="PS51205">
    <property type="entry name" value="VPS9"/>
    <property type="match status" value="1"/>
</dbReference>
<feature type="compositionally biased region" description="Polar residues" evidence="1">
    <location>
        <begin position="520"/>
        <end position="540"/>
    </location>
</feature>
<evidence type="ECO:0000313" key="4">
    <source>
        <dbReference type="Proteomes" id="UP000449547"/>
    </source>
</evidence>
<organism evidence="3 4">
    <name type="scientific">Diutina rugosa</name>
    <name type="common">Yeast</name>
    <name type="synonym">Candida rugosa</name>
    <dbReference type="NCBI Taxonomy" id="5481"/>
    <lineage>
        <taxon>Eukaryota</taxon>
        <taxon>Fungi</taxon>
        <taxon>Dikarya</taxon>
        <taxon>Ascomycota</taxon>
        <taxon>Saccharomycotina</taxon>
        <taxon>Pichiomycetes</taxon>
        <taxon>Debaryomycetaceae</taxon>
        <taxon>Diutina</taxon>
    </lineage>
</organism>
<dbReference type="EMBL" id="SWFT01000031">
    <property type="protein sequence ID" value="KAA8906745.1"/>
    <property type="molecule type" value="Genomic_DNA"/>
</dbReference>
<feature type="compositionally biased region" description="Low complexity" evidence="1">
    <location>
        <begin position="606"/>
        <end position="620"/>
    </location>
</feature>
<dbReference type="Gene3D" id="1.20.1050.80">
    <property type="entry name" value="VPS9 domain"/>
    <property type="match status" value="1"/>
</dbReference>